<dbReference type="EMBL" id="BART01017859">
    <property type="protein sequence ID" value="GAG82858.1"/>
    <property type="molecule type" value="Genomic_DNA"/>
</dbReference>
<protein>
    <submittedName>
        <fullName evidence="1">Uncharacterized protein</fullName>
    </submittedName>
</protein>
<gene>
    <name evidence="1" type="ORF">S01H4_33848</name>
</gene>
<sequence>METQTNDSVGRARYEVWKTAYPYKGWPWKAKFLHGIEYFRTKRLAVERVERFRSFVLNGVF</sequence>
<name>X1BFG8_9ZZZZ</name>
<dbReference type="AlphaFoldDB" id="X1BFG8"/>
<evidence type="ECO:0000313" key="1">
    <source>
        <dbReference type="EMBL" id="GAG82858.1"/>
    </source>
</evidence>
<comment type="caution">
    <text evidence="1">The sequence shown here is derived from an EMBL/GenBank/DDBJ whole genome shotgun (WGS) entry which is preliminary data.</text>
</comment>
<organism evidence="1">
    <name type="scientific">marine sediment metagenome</name>
    <dbReference type="NCBI Taxonomy" id="412755"/>
    <lineage>
        <taxon>unclassified sequences</taxon>
        <taxon>metagenomes</taxon>
        <taxon>ecological metagenomes</taxon>
    </lineage>
</organism>
<accession>X1BFG8</accession>
<proteinExistence type="predicted"/>
<reference evidence="1" key="1">
    <citation type="journal article" date="2014" name="Front. Microbiol.">
        <title>High frequency of phylogenetically diverse reductive dehalogenase-homologous genes in deep subseafloor sedimentary metagenomes.</title>
        <authorList>
            <person name="Kawai M."/>
            <person name="Futagami T."/>
            <person name="Toyoda A."/>
            <person name="Takaki Y."/>
            <person name="Nishi S."/>
            <person name="Hori S."/>
            <person name="Arai W."/>
            <person name="Tsubouchi T."/>
            <person name="Morono Y."/>
            <person name="Uchiyama I."/>
            <person name="Ito T."/>
            <person name="Fujiyama A."/>
            <person name="Inagaki F."/>
            <person name="Takami H."/>
        </authorList>
    </citation>
    <scope>NUCLEOTIDE SEQUENCE</scope>
    <source>
        <strain evidence="1">Expedition CK06-06</strain>
    </source>
</reference>